<name>A0A1S2NC41_9BURK</name>
<evidence type="ECO:0000313" key="2">
    <source>
        <dbReference type="Proteomes" id="UP000180246"/>
    </source>
</evidence>
<dbReference type="RefSeq" id="WP_071362027.1">
    <property type="nucleotide sequence ID" value="NZ_CAUQYF010000035.1"/>
</dbReference>
<dbReference type="AlphaFoldDB" id="A0A1S2NC41"/>
<gene>
    <name evidence="1" type="ORF">LO55_2981</name>
</gene>
<protein>
    <submittedName>
        <fullName evidence="1">Uncharacterized protein</fullName>
    </submittedName>
</protein>
<sequence length="102" mass="11744">MARDAWAYREVAVESALDARTGKPRIRPVSGQAFATDMRVQCSRSLLDTARYPLGTRFLLSVRISDRQGGEPFLYAWHGDPVVVMSKPQVKRFLEMYRRLRL</sequence>
<reference evidence="1 2" key="1">
    <citation type="submission" date="2014-10" db="EMBL/GenBank/DDBJ databases">
        <authorList>
            <person name="Seo M.-J."/>
            <person name="Seok Y.J."/>
            <person name="Cha I.-T."/>
        </authorList>
    </citation>
    <scope>NUCLEOTIDE SEQUENCE [LARGE SCALE GENOMIC DNA]</scope>
    <source>
        <strain evidence="1 2">NEU</strain>
    </source>
</reference>
<dbReference type="Proteomes" id="UP000180246">
    <property type="component" value="Unassembled WGS sequence"/>
</dbReference>
<evidence type="ECO:0000313" key="1">
    <source>
        <dbReference type="EMBL" id="OIJ42413.1"/>
    </source>
</evidence>
<organism evidence="1 2">
    <name type="scientific">Massilia timonae</name>
    <dbReference type="NCBI Taxonomy" id="47229"/>
    <lineage>
        <taxon>Bacteria</taxon>
        <taxon>Pseudomonadati</taxon>
        <taxon>Pseudomonadota</taxon>
        <taxon>Betaproteobacteria</taxon>
        <taxon>Burkholderiales</taxon>
        <taxon>Oxalobacteraceae</taxon>
        <taxon>Telluria group</taxon>
        <taxon>Massilia</taxon>
    </lineage>
</organism>
<comment type="caution">
    <text evidence="1">The sequence shown here is derived from an EMBL/GenBank/DDBJ whole genome shotgun (WGS) entry which is preliminary data.</text>
</comment>
<dbReference type="EMBL" id="JRYB01000001">
    <property type="protein sequence ID" value="OIJ42413.1"/>
    <property type="molecule type" value="Genomic_DNA"/>
</dbReference>
<proteinExistence type="predicted"/>
<accession>A0A1S2NC41</accession>